<sequence length="194" mass="23368">MFFYMFKEASVKHHKIRWEDDSVSFNGVPFMIVGSKVLDCMHGRDRKVSFKEEYKMCCNDRKAAGISQPIDARLKEEIFTSSEFITSVDEMRRRLEIIVTREMFKNNICPSKSNKRFFPSKKTIRCYMLEAVRKKRYSNIDQECLIKKVEQWKVETPHRKFYLRPKGINKNCMYLIFYCEHSLLNFNFHQDIQK</sequence>
<dbReference type="PANTHER" id="PTHR47456">
    <property type="entry name" value="PHD-TYPE DOMAIN-CONTAINING PROTEIN"/>
    <property type="match status" value="1"/>
</dbReference>
<dbReference type="RefSeq" id="XP_065660768.1">
    <property type="nucleotide sequence ID" value="XM_065804696.1"/>
</dbReference>
<dbReference type="GeneID" id="136084553"/>
<keyword evidence="1" id="KW-1185">Reference proteome</keyword>
<dbReference type="PANTHER" id="PTHR47456:SF1">
    <property type="entry name" value="PHD-TYPE DOMAIN-CONTAINING PROTEIN"/>
    <property type="match status" value="1"/>
</dbReference>
<dbReference type="InterPro" id="IPR029309">
    <property type="entry name" value="CaRF"/>
</dbReference>
<evidence type="ECO:0000313" key="1">
    <source>
        <dbReference type="Proteomes" id="UP001652625"/>
    </source>
</evidence>
<reference evidence="2" key="1">
    <citation type="submission" date="2025-08" db="UniProtKB">
        <authorList>
            <consortium name="RefSeq"/>
        </authorList>
    </citation>
    <scope>IDENTIFICATION</scope>
</reference>
<gene>
    <name evidence="2" type="primary">LOC136084553</name>
</gene>
<protein>
    <submittedName>
        <fullName evidence="2">Uncharacterized protein LOC136084553 isoform X2</fullName>
    </submittedName>
</protein>
<name>A0ABM4CGD6_HYDVU</name>
<organism evidence="1 2">
    <name type="scientific">Hydra vulgaris</name>
    <name type="common">Hydra</name>
    <name type="synonym">Hydra attenuata</name>
    <dbReference type="NCBI Taxonomy" id="6087"/>
    <lineage>
        <taxon>Eukaryota</taxon>
        <taxon>Metazoa</taxon>
        <taxon>Cnidaria</taxon>
        <taxon>Hydrozoa</taxon>
        <taxon>Hydroidolina</taxon>
        <taxon>Anthoathecata</taxon>
        <taxon>Aplanulata</taxon>
        <taxon>Hydridae</taxon>
        <taxon>Hydra</taxon>
    </lineage>
</organism>
<dbReference type="Pfam" id="PF15299">
    <property type="entry name" value="ALS2CR8"/>
    <property type="match status" value="2"/>
</dbReference>
<proteinExistence type="predicted"/>
<evidence type="ECO:0000313" key="2">
    <source>
        <dbReference type="RefSeq" id="XP_065660768.1"/>
    </source>
</evidence>
<dbReference type="Proteomes" id="UP001652625">
    <property type="component" value="Chromosome 09"/>
</dbReference>
<accession>A0ABM4CGD6</accession>